<name>A0A078BCH9_STYLE</name>
<sequence length="637" mass="75065">MEQVQELSQANRQTWSPNNSNLQELINLQNLLWRTHHFGNLVINIYLLHILVDLLSNTDPIYINRTNFDIGLQFFKNGEQEFEENIYQYFSISYQIVEQYEEKLKRMPVQIDKCGQDRFGSNQGAKYDVINQYICLEKSFNYKMYGSEFSKQSQAIVALVSKCKQEDLDSMFPGKNLKCKNETEISKETLTTNVQLIYMFQSFDENDYSQPIKNQLSSFMFGLKDKKRIMSVKSIKRNFAQTKDSFFSSHLDYKERQFFTTKSEYDFESAAYNDVLLAIRFFISNQSETVQRQAFSILDAITATGGFMSVIFVIAQILVGGIQKNLFFQSLIKKSYLVYNNEDQNKNSISNSFQEQEFQHQIKQDSNFNSRDKVIDQDEVGKIQNSQISEWFEDQKFNQNESNLKVTLDESLYNATGNSSILVAQIVEFILRLNQFQFNYYRSKFLNFFKAFKSNPSLISKQHRINIYHFEIGQKRLEQQLDIRKILQQLKNFELLQGVMTSKYQQQLFPFLPQNILNIEKQIKVEPDIFGFKIPFQNLTMQKSKIRIQDNDLERIKQLKQCVKQLEIQQHKNKVDQRLFKNLLQSREICLNNNTNAFEMSPNKMNKKAQIKSISVKAVKALYQNNLFKEVDKQQNL</sequence>
<dbReference type="GO" id="GO:0007131">
    <property type="term" value="P:reciprocal meiotic recombination"/>
    <property type="evidence" value="ECO:0007669"/>
    <property type="project" value="TreeGrafter"/>
</dbReference>
<dbReference type="AlphaFoldDB" id="A0A078BCH9"/>
<keyword evidence="2" id="KW-1185">Reference proteome</keyword>
<accession>A0A078BCH9</accession>
<dbReference type="EMBL" id="CCKQ01018913">
    <property type="protein sequence ID" value="CDW90912.1"/>
    <property type="molecule type" value="Genomic_DNA"/>
</dbReference>
<dbReference type="Proteomes" id="UP000039865">
    <property type="component" value="Unassembled WGS sequence"/>
</dbReference>
<dbReference type="PANTHER" id="PTHR31398">
    <property type="entry name" value="MEIOTIC NUCLEAR DIVISION PROTEIN 1 HOMOLOG"/>
    <property type="match status" value="1"/>
</dbReference>
<dbReference type="PANTHER" id="PTHR31398:SF0">
    <property type="entry name" value="MEIOTIC NUCLEAR DIVISION PROTEIN 1 HOMOLOG"/>
    <property type="match status" value="1"/>
</dbReference>
<evidence type="ECO:0000313" key="1">
    <source>
        <dbReference type="EMBL" id="CDW90912.1"/>
    </source>
</evidence>
<protein>
    <submittedName>
        <fullName evidence="1">Uncharacterized protein</fullName>
    </submittedName>
</protein>
<dbReference type="GO" id="GO:0005634">
    <property type="term" value="C:nucleus"/>
    <property type="evidence" value="ECO:0007669"/>
    <property type="project" value="TreeGrafter"/>
</dbReference>
<organism evidence="1 2">
    <name type="scientific">Stylonychia lemnae</name>
    <name type="common">Ciliate</name>
    <dbReference type="NCBI Taxonomy" id="5949"/>
    <lineage>
        <taxon>Eukaryota</taxon>
        <taxon>Sar</taxon>
        <taxon>Alveolata</taxon>
        <taxon>Ciliophora</taxon>
        <taxon>Intramacronucleata</taxon>
        <taxon>Spirotrichea</taxon>
        <taxon>Stichotrichia</taxon>
        <taxon>Sporadotrichida</taxon>
        <taxon>Oxytrichidae</taxon>
        <taxon>Stylonychinae</taxon>
        <taxon>Stylonychia</taxon>
    </lineage>
</organism>
<proteinExistence type="predicted"/>
<reference evidence="1 2" key="1">
    <citation type="submission" date="2014-06" db="EMBL/GenBank/DDBJ databases">
        <authorList>
            <person name="Swart Estienne"/>
        </authorList>
    </citation>
    <scope>NUCLEOTIDE SEQUENCE [LARGE SCALE GENOMIC DNA]</scope>
    <source>
        <strain evidence="1 2">130c</strain>
    </source>
</reference>
<evidence type="ECO:0000313" key="2">
    <source>
        <dbReference type="Proteomes" id="UP000039865"/>
    </source>
</evidence>
<gene>
    <name evidence="1" type="primary">Contig11171.g11933</name>
    <name evidence="1" type="ORF">STYLEM_20060</name>
</gene>
<dbReference type="InParanoid" id="A0A078BCH9"/>